<dbReference type="Proteomes" id="UP001058872">
    <property type="component" value="Chromosome"/>
</dbReference>
<name>A0AAE9NHG2_9BRAD</name>
<dbReference type="EMBL" id="CP028989">
    <property type="protein sequence ID" value="UUO69110.1"/>
    <property type="molecule type" value="Genomic_DNA"/>
</dbReference>
<reference evidence="1" key="1">
    <citation type="submission" date="2018-04" db="EMBL/GenBank/DDBJ databases">
        <title>Genomes of Endosymbiotic and Endophytic Bradyrhizobium Publication status.</title>
        <authorList>
            <person name="Guha S."/>
            <person name="Jorrin B."/>
            <person name="Sarkar M."/>
            <person name="Poole P.S."/>
            <person name="DasGupta M."/>
        </authorList>
    </citation>
    <scope>NUCLEOTIDE SEQUENCE</scope>
    <source>
        <strain evidence="1">WBOS16</strain>
    </source>
</reference>
<accession>A0AAE9NHG2</accession>
<gene>
    <name evidence="1" type="ORF">DCM83_30425</name>
</gene>
<sequence>MPETEESRSPRHKSVYRRFEAASVLLYDRMAADRPDNMRVHVDFKHYFDDSAAQLPQCVADLAVKNTV</sequence>
<evidence type="ECO:0000313" key="1">
    <source>
        <dbReference type="EMBL" id="UUO69110.1"/>
    </source>
</evidence>
<organism evidence="1 2">
    <name type="scientific">Bradyrhizobium betae</name>
    <dbReference type="NCBI Taxonomy" id="244734"/>
    <lineage>
        <taxon>Bacteria</taxon>
        <taxon>Pseudomonadati</taxon>
        <taxon>Pseudomonadota</taxon>
        <taxon>Alphaproteobacteria</taxon>
        <taxon>Hyphomicrobiales</taxon>
        <taxon>Nitrobacteraceae</taxon>
        <taxon>Bradyrhizobium</taxon>
    </lineage>
</organism>
<protein>
    <submittedName>
        <fullName evidence="1">Uncharacterized protein</fullName>
    </submittedName>
</protein>
<proteinExistence type="predicted"/>
<dbReference type="AlphaFoldDB" id="A0AAE9NHG2"/>
<evidence type="ECO:0000313" key="2">
    <source>
        <dbReference type="Proteomes" id="UP001058872"/>
    </source>
</evidence>